<keyword evidence="12" id="KW-0157">Chromophore</keyword>
<dbReference type="NCBIfam" id="TIGR00229">
    <property type="entry name" value="sensory_box"/>
    <property type="match status" value="2"/>
</dbReference>
<evidence type="ECO:0000256" key="9">
    <source>
        <dbReference type="ARBA" id="ARBA00022741"/>
    </source>
</evidence>
<dbReference type="EC" id="2.7.13.3" evidence="2"/>
<keyword evidence="11" id="KW-0067">ATP-binding</keyword>
<sequence>MTEMNDALAGLPEGLVKTMIAQTRMAMTVTDARAEDNPIVFANPAFLQLTGYSAEEVIGRNCRFLQGEETDRSLVAQIRETVEKREFGYFELLNYRKDGTPFRNALHISPVYNDQGELTHFFGSQWEVVEKEKSNSRAFYLGADQSDRSQLLEYALDQATDSLLLTEYEPLEEPGPKILWASRGFERMTGYTNDEVVGRSPRFLQGPETDREALDRLKDSLERGVGHSNTRTVNYRKNGDPFWIEWSVSPVRGTDGEPHSWLAVQRDVTKQVELTQERERLLAELDHRTRNLFGMAQVLVRGAEAEDGTAEGLRRRLLYQFQALSSAHALVYSMSDTTAEMGDIAAAVLQSFDPDETLIARDGDSARLDGKQGVNAAIIIYELAALSAERGALSKKRKVSLFWHQQDGELRMTWAEDASLPEASRFGVGLVKTFVRASDWDDAAIEETADSFTVRLSFTAAEEDDA</sequence>
<dbReference type="SMART" id="SM00091">
    <property type="entry name" value="PAS"/>
    <property type="match status" value="2"/>
</dbReference>
<keyword evidence="13" id="KW-0675">Receptor</keyword>
<dbReference type="PROSITE" id="PS50112">
    <property type="entry name" value="PAS"/>
    <property type="match status" value="2"/>
</dbReference>
<dbReference type="Pfam" id="PF07536">
    <property type="entry name" value="HWE_HK"/>
    <property type="match status" value="1"/>
</dbReference>
<keyword evidence="8" id="KW-0808">Transferase</keyword>
<evidence type="ECO:0000256" key="6">
    <source>
        <dbReference type="ARBA" id="ARBA00022630"/>
    </source>
</evidence>
<dbReference type="GO" id="GO:0009881">
    <property type="term" value="F:photoreceptor activity"/>
    <property type="evidence" value="ECO:0007669"/>
    <property type="project" value="UniProtKB-KW"/>
</dbReference>
<proteinExistence type="predicted"/>
<reference evidence="16 17" key="1">
    <citation type="submission" date="2020-05" db="EMBL/GenBank/DDBJ databases">
        <title>Parvularcula mediterraneae sp. nov., isolated from polypropylene straw from shallow seawater of the seashore of Laganas in Zakynthos island, Greece.</title>
        <authorList>
            <person name="Szabo I."/>
            <person name="Al-Omari J."/>
            <person name="Rado J."/>
            <person name="Szerdahelyi G.S."/>
        </authorList>
    </citation>
    <scope>NUCLEOTIDE SEQUENCE [LARGE SCALE GENOMIC DNA]</scope>
    <source>
        <strain evidence="16 17">ZS-1/3</strain>
    </source>
</reference>
<keyword evidence="7" id="KW-0288">FMN</keyword>
<evidence type="ECO:0000256" key="13">
    <source>
        <dbReference type="ARBA" id="ARBA00023170"/>
    </source>
</evidence>
<dbReference type="InterPro" id="IPR035965">
    <property type="entry name" value="PAS-like_dom_sf"/>
</dbReference>
<dbReference type="SUPFAM" id="SSF55785">
    <property type="entry name" value="PYP-like sensor domain (PAS domain)"/>
    <property type="match status" value="2"/>
</dbReference>
<evidence type="ECO:0000256" key="12">
    <source>
        <dbReference type="ARBA" id="ARBA00022991"/>
    </source>
</evidence>
<dbReference type="PANTHER" id="PTHR47429">
    <property type="entry name" value="PROTEIN TWIN LOV 1"/>
    <property type="match status" value="1"/>
</dbReference>
<feature type="domain" description="PAS" evidence="14">
    <location>
        <begin position="12"/>
        <end position="85"/>
    </location>
</feature>
<dbReference type="RefSeq" id="WP_173197751.1">
    <property type="nucleotide sequence ID" value="NZ_JABFCX010000002.1"/>
</dbReference>
<dbReference type="PANTHER" id="PTHR47429:SF2">
    <property type="entry name" value="PROTEIN TWIN LOV 1"/>
    <property type="match status" value="1"/>
</dbReference>
<evidence type="ECO:0000256" key="11">
    <source>
        <dbReference type="ARBA" id="ARBA00022840"/>
    </source>
</evidence>
<evidence type="ECO:0000256" key="3">
    <source>
        <dbReference type="ARBA" id="ARBA00022543"/>
    </source>
</evidence>
<keyword evidence="10" id="KW-0418">Kinase</keyword>
<dbReference type="GO" id="GO:0004673">
    <property type="term" value="F:protein histidine kinase activity"/>
    <property type="evidence" value="ECO:0007669"/>
    <property type="project" value="UniProtKB-EC"/>
</dbReference>
<evidence type="ECO:0000313" key="17">
    <source>
        <dbReference type="Proteomes" id="UP000536835"/>
    </source>
</evidence>
<evidence type="ECO:0000256" key="10">
    <source>
        <dbReference type="ARBA" id="ARBA00022777"/>
    </source>
</evidence>
<dbReference type="InterPro" id="IPR001610">
    <property type="entry name" value="PAC"/>
</dbReference>
<feature type="domain" description="PAC" evidence="15">
    <location>
        <begin position="226"/>
        <end position="280"/>
    </location>
</feature>
<evidence type="ECO:0000256" key="4">
    <source>
        <dbReference type="ARBA" id="ARBA00022553"/>
    </source>
</evidence>
<keyword evidence="5" id="KW-0716">Sensory transduction</keyword>
<evidence type="ECO:0000259" key="15">
    <source>
        <dbReference type="PROSITE" id="PS50113"/>
    </source>
</evidence>
<name>A0A7Y3W4X1_9PROT</name>
<evidence type="ECO:0000313" key="16">
    <source>
        <dbReference type="EMBL" id="NNU15923.1"/>
    </source>
</evidence>
<dbReference type="AlphaFoldDB" id="A0A7Y3W4X1"/>
<gene>
    <name evidence="16" type="ORF">HK107_06250</name>
</gene>
<dbReference type="Gene3D" id="3.30.450.20">
    <property type="entry name" value="PAS domain"/>
    <property type="match status" value="2"/>
</dbReference>
<dbReference type="InterPro" id="IPR011102">
    <property type="entry name" value="Sig_transdc_His_kinase_HWE"/>
</dbReference>
<evidence type="ECO:0000256" key="7">
    <source>
        <dbReference type="ARBA" id="ARBA00022643"/>
    </source>
</evidence>
<protein>
    <recommendedName>
        <fullName evidence="2">histidine kinase</fullName>
        <ecNumber evidence="2">2.7.13.3</ecNumber>
    </recommendedName>
</protein>
<accession>A0A7Y3W4X1</accession>
<dbReference type="PROSITE" id="PS50113">
    <property type="entry name" value="PAC"/>
    <property type="match status" value="2"/>
</dbReference>
<dbReference type="EMBL" id="JABFCX010000002">
    <property type="protein sequence ID" value="NNU15923.1"/>
    <property type="molecule type" value="Genomic_DNA"/>
</dbReference>
<comment type="catalytic activity">
    <reaction evidence="1">
        <text>ATP + protein L-histidine = ADP + protein N-phospho-L-histidine.</text>
        <dbReference type="EC" id="2.7.13.3"/>
    </reaction>
</comment>
<evidence type="ECO:0000256" key="1">
    <source>
        <dbReference type="ARBA" id="ARBA00000085"/>
    </source>
</evidence>
<keyword evidence="3" id="KW-0600">Photoreceptor protein</keyword>
<keyword evidence="9" id="KW-0547">Nucleotide-binding</keyword>
<evidence type="ECO:0000256" key="8">
    <source>
        <dbReference type="ARBA" id="ARBA00022679"/>
    </source>
</evidence>
<dbReference type="CDD" id="cd00130">
    <property type="entry name" value="PAS"/>
    <property type="match status" value="2"/>
</dbReference>
<dbReference type="GO" id="GO:0005524">
    <property type="term" value="F:ATP binding"/>
    <property type="evidence" value="ECO:0007669"/>
    <property type="project" value="UniProtKB-KW"/>
</dbReference>
<evidence type="ECO:0000256" key="2">
    <source>
        <dbReference type="ARBA" id="ARBA00012438"/>
    </source>
</evidence>
<keyword evidence="17" id="KW-1185">Reference proteome</keyword>
<keyword evidence="6" id="KW-0285">Flavoprotein</keyword>
<dbReference type="InterPro" id="IPR000700">
    <property type="entry name" value="PAS-assoc_C"/>
</dbReference>
<dbReference type="Proteomes" id="UP000536835">
    <property type="component" value="Unassembled WGS sequence"/>
</dbReference>
<dbReference type="SMART" id="SM00086">
    <property type="entry name" value="PAC"/>
    <property type="match status" value="2"/>
</dbReference>
<feature type="domain" description="PAS" evidence="14">
    <location>
        <begin position="148"/>
        <end position="224"/>
    </location>
</feature>
<keyword evidence="4" id="KW-0597">Phosphoprotein</keyword>
<dbReference type="SMART" id="SM00911">
    <property type="entry name" value="HWE_HK"/>
    <property type="match status" value="1"/>
</dbReference>
<organism evidence="16 17">
    <name type="scientific">Parvularcula mediterranea</name>
    <dbReference type="NCBI Taxonomy" id="2732508"/>
    <lineage>
        <taxon>Bacteria</taxon>
        <taxon>Pseudomonadati</taxon>
        <taxon>Pseudomonadota</taxon>
        <taxon>Alphaproteobacteria</taxon>
        <taxon>Parvularculales</taxon>
        <taxon>Parvularculaceae</taxon>
        <taxon>Parvularcula</taxon>
    </lineage>
</organism>
<feature type="domain" description="PAC" evidence="15">
    <location>
        <begin position="88"/>
        <end position="140"/>
    </location>
</feature>
<comment type="caution">
    <text evidence="16">The sequence shown here is derived from an EMBL/GenBank/DDBJ whole genome shotgun (WGS) entry which is preliminary data.</text>
</comment>
<dbReference type="InterPro" id="IPR000014">
    <property type="entry name" value="PAS"/>
</dbReference>
<evidence type="ECO:0000256" key="5">
    <source>
        <dbReference type="ARBA" id="ARBA00022606"/>
    </source>
</evidence>
<dbReference type="Pfam" id="PF13426">
    <property type="entry name" value="PAS_9"/>
    <property type="match status" value="2"/>
</dbReference>
<evidence type="ECO:0000259" key="14">
    <source>
        <dbReference type="PROSITE" id="PS50112"/>
    </source>
</evidence>